<feature type="transmembrane region" description="Helical" evidence="2">
    <location>
        <begin position="218"/>
        <end position="236"/>
    </location>
</feature>
<dbReference type="PANTHER" id="PTHR42736:SF1">
    <property type="entry name" value="PROTEIN-GLUTAMINE GAMMA-GLUTAMYLTRANSFERASE"/>
    <property type="match status" value="1"/>
</dbReference>
<feature type="transmembrane region" description="Helical" evidence="2">
    <location>
        <begin position="63"/>
        <end position="82"/>
    </location>
</feature>
<feature type="region of interest" description="Disordered" evidence="1">
    <location>
        <begin position="529"/>
        <end position="584"/>
    </location>
</feature>
<dbReference type="SUPFAM" id="SSF54001">
    <property type="entry name" value="Cysteine proteinases"/>
    <property type="match status" value="1"/>
</dbReference>
<organism evidence="4 5">
    <name type="scientific">Salinirubrum litoreum</name>
    <dbReference type="NCBI Taxonomy" id="1126234"/>
    <lineage>
        <taxon>Archaea</taxon>
        <taxon>Methanobacteriati</taxon>
        <taxon>Methanobacteriota</taxon>
        <taxon>Stenosarchaea group</taxon>
        <taxon>Halobacteria</taxon>
        <taxon>Halobacteriales</taxon>
        <taxon>Haloferacaceae</taxon>
        <taxon>Salinirubrum</taxon>
    </lineage>
</organism>
<dbReference type="InterPro" id="IPR002931">
    <property type="entry name" value="Transglutaminase-like"/>
</dbReference>
<dbReference type="InterPro" id="IPR052901">
    <property type="entry name" value="Bact_TGase-like"/>
</dbReference>
<dbReference type="Pfam" id="PF11992">
    <property type="entry name" value="TgpA_N"/>
    <property type="match status" value="1"/>
</dbReference>
<evidence type="ECO:0000256" key="1">
    <source>
        <dbReference type="SAM" id="MobiDB-lite"/>
    </source>
</evidence>
<evidence type="ECO:0000313" key="5">
    <source>
        <dbReference type="Proteomes" id="UP001596201"/>
    </source>
</evidence>
<feature type="transmembrane region" description="Helical" evidence="2">
    <location>
        <begin position="37"/>
        <end position="57"/>
    </location>
</feature>
<accession>A0ABD5REM3</accession>
<feature type="compositionally biased region" description="Low complexity" evidence="1">
    <location>
        <begin position="18"/>
        <end position="27"/>
    </location>
</feature>
<dbReference type="InterPro" id="IPR025403">
    <property type="entry name" value="TgpA-like_C"/>
</dbReference>
<feature type="transmembrane region" description="Helical" evidence="2">
    <location>
        <begin position="141"/>
        <end position="160"/>
    </location>
</feature>
<feature type="transmembrane region" description="Helical" evidence="2">
    <location>
        <begin position="165"/>
        <end position="182"/>
    </location>
</feature>
<keyword evidence="2" id="KW-1133">Transmembrane helix</keyword>
<dbReference type="EMBL" id="JBHSKX010000002">
    <property type="protein sequence ID" value="MFC5368283.1"/>
    <property type="molecule type" value="Genomic_DNA"/>
</dbReference>
<dbReference type="PANTHER" id="PTHR42736">
    <property type="entry name" value="PROTEIN-GLUTAMINE GAMMA-GLUTAMYLTRANSFERASE"/>
    <property type="match status" value="1"/>
</dbReference>
<feature type="domain" description="Transglutaminase-like" evidence="3">
    <location>
        <begin position="461"/>
        <end position="531"/>
    </location>
</feature>
<comment type="caution">
    <text evidence="4">The sequence shown here is derived from an EMBL/GenBank/DDBJ whole genome shotgun (WGS) entry which is preliminary data.</text>
</comment>
<feature type="compositionally biased region" description="Polar residues" evidence="1">
    <location>
        <begin position="556"/>
        <end position="574"/>
    </location>
</feature>
<feature type="transmembrane region" description="Helical" evidence="2">
    <location>
        <begin position="188"/>
        <end position="206"/>
    </location>
</feature>
<keyword evidence="5" id="KW-1185">Reference proteome</keyword>
<dbReference type="SMART" id="SM00460">
    <property type="entry name" value="TGc"/>
    <property type="match status" value="1"/>
</dbReference>
<feature type="compositionally biased region" description="Low complexity" evidence="1">
    <location>
        <begin position="601"/>
        <end position="612"/>
    </location>
</feature>
<gene>
    <name evidence="4" type="ORF">ACFPJ5_15240</name>
</gene>
<dbReference type="Pfam" id="PF01841">
    <property type="entry name" value="Transglut_core"/>
    <property type="match status" value="1"/>
</dbReference>
<feature type="compositionally biased region" description="Low complexity" evidence="1">
    <location>
        <begin position="575"/>
        <end position="584"/>
    </location>
</feature>
<dbReference type="Pfam" id="PF13559">
    <property type="entry name" value="DUF4129"/>
    <property type="match status" value="1"/>
</dbReference>
<name>A0ABD5REM3_9EURY</name>
<dbReference type="InterPro" id="IPR021878">
    <property type="entry name" value="TgpA_N"/>
</dbReference>
<sequence length="755" mass="80404">MSVGDIRSRLSGVGGTGETDTAGDTGDTASGIGPFRLGAFVGVGLLVLAYGNVLYYVTDIVGGSGLLLAVVAGSLLLATALGRFLRLRSAVVFTLVLFAGGFAVYLLSIPTSQLSVLTADRLFGDTIALLSGLSVLRLTEAGVWALAIAPGPTFLAWYLVVRRRYVLSAAAGGAALTFFVLTGDANPVVTLAGAIGAAGAVGFGTLHERGGTQAQFDTLATVLAAMIVVSATLSLVPGGAAQPLDPDPGAGTIEQNLVSAQDEVQIQGSIELSPQVRFSVESTEPQYWKTTSFDRYTGGGWVRTEGTSPYPGRLQSPPGASRPVRQTVTAETRLDALPSAWKPVSLSGSAVGNAQVTHQGDLRPGTALLPGETYTVESQVPQYTREQLRRSGSDYPSEIESTYTQLPSSTSERLRIRSAEVAGGYDNPYDKAVAVRDYLQENKTYSLDVQRPSGDIADRFLFEMESGYCTYYATTMVVMLRSQGVPARFVTGYTPGEQVGEDRYVVRGLDSHAWVEVYFADVGWVRFDPTPASDRQNAEATRLDQARLDGEEGVDTTETQPPNETATTPGSPDANTTGINGTNNTTLNQERLIEQLGGDGNTTAATTGPPGAESADDGPLGGLPDTRTLALGLIALVGAVAGARRTGVTTRAYRSVWLRFHGKRRDPTTDTVRAFERLEYLLARQYRPRRDGETVRAYLDALSRVGLDDRAKRVGSIYERAQYAGEVSREDADEAIDLVGQLVTERTPIIGRLRS</sequence>
<feature type="transmembrane region" description="Helical" evidence="2">
    <location>
        <begin position="89"/>
        <end position="108"/>
    </location>
</feature>
<evidence type="ECO:0000313" key="4">
    <source>
        <dbReference type="EMBL" id="MFC5368283.1"/>
    </source>
</evidence>
<feature type="region of interest" description="Disordered" evidence="1">
    <location>
        <begin position="380"/>
        <end position="402"/>
    </location>
</feature>
<dbReference type="Proteomes" id="UP001596201">
    <property type="component" value="Unassembled WGS sequence"/>
</dbReference>
<protein>
    <submittedName>
        <fullName evidence="4">DUF3488 and DUF4129 domain-containing transglutaminase family protein</fullName>
    </submittedName>
</protein>
<keyword evidence="2" id="KW-0472">Membrane</keyword>
<keyword evidence="2" id="KW-0812">Transmembrane</keyword>
<feature type="region of interest" description="Disordered" evidence="1">
    <location>
        <begin position="598"/>
        <end position="623"/>
    </location>
</feature>
<feature type="region of interest" description="Disordered" evidence="1">
    <location>
        <begin position="1"/>
        <end position="27"/>
    </location>
</feature>
<dbReference type="AlphaFoldDB" id="A0ABD5REM3"/>
<feature type="compositionally biased region" description="Basic and acidic residues" evidence="1">
    <location>
        <begin position="541"/>
        <end position="550"/>
    </location>
</feature>
<dbReference type="InterPro" id="IPR038765">
    <property type="entry name" value="Papain-like_cys_pep_sf"/>
</dbReference>
<evidence type="ECO:0000256" key="2">
    <source>
        <dbReference type="SAM" id="Phobius"/>
    </source>
</evidence>
<evidence type="ECO:0000259" key="3">
    <source>
        <dbReference type="SMART" id="SM00460"/>
    </source>
</evidence>
<reference evidence="4 5" key="1">
    <citation type="journal article" date="2019" name="Int. J. Syst. Evol. Microbiol.">
        <title>The Global Catalogue of Microorganisms (GCM) 10K type strain sequencing project: providing services to taxonomists for standard genome sequencing and annotation.</title>
        <authorList>
            <consortium name="The Broad Institute Genomics Platform"/>
            <consortium name="The Broad Institute Genome Sequencing Center for Infectious Disease"/>
            <person name="Wu L."/>
            <person name="Ma J."/>
        </authorList>
    </citation>
    <scope>NUCLEOTIDE SEQUENCE [LARGE SCALE GENOMIC DNA]</scope>
    <source>
        <strain evidence="4 5">CGMCC 1.12237</strain>
    </source>
</reference>
<dbReference type="RefSeq" id="WP_227230547.1">
    <property type="nucleotide sequence ID" value="NZ_JAJCVJ010000002.1"/>
</dbReference>
<dbReference type="Gene3D" id="3.10.620.30">
    <property type="match status" value="1"/>
</dbReference>
<feature type="region of interest" description="Disordered" evidence="1">
    <location>
        <begin position="304"/>
        <end position="324"/>
    </location>
</feature>
<proteinExistence type="predicted"/>